<name>A0ACD3B985_9AGAR</name>
<proteinExistence type="predicted"/>
<accession>A0ACD3B985</accession>
<sequence length="63" mass="6873">MQFKFIAVCVISCMTALVAAAPTPVTPPLDVEARVIPNPSRRDVDAPVAREPEPEPICRYGCY</sequence>
<organism evidence="1 2">
    <name type="scientific">Pluteus cervinus</name>
    <dbReference type="NCBI Taxonomy" id="181527"/>
    <lineage>
        <taxon>Eukaryota</taxon>
        <taxon>Fungi</taxon>
        <taxon>Dikarya</taxon>
        <taxon>Basidiomycota</taxon>
        <taxon>Agaricomycotina</taxon>
        <taxon>Agaricomycetes</taxon>
        <taxon>Agaricomycetidae</taxon>
        <taxon>Agaricales</taxon>
        <taxon>Pluteineae</taxon>
        <taxon>Pluteaceae</taxon>
        <taxon>Pluteus</taxon>
    </lineage>
</organism>
<evidence type="ECO:0000313" key="2">
    <source>
        <dbReference type="Proteomes" id="UP000308600"/>
    </source>
</evidence>
<reference evidence="1 2" key="1">
    <citation type="journal article" date="2019" name="Nat. Ecol. Evol.">
        <title>Megaphylogeny resolves global patterns of mushroom evolution.</title>
        <authorList>
            <person name="Varga T."/>
            <person name="Krizsan K."/>
            <person name="Foldi C."/>
            <person name="Dima B."/>
            <person name="Sanchez-Garcia M."/>
            <person name="Sanchez-Ramirez S."/>
            <person name="Szollosi G.J."/>
            <person name="Szarkandi J.G."/>
            <person name="Papp V."/>
            <person name="Albert L."/>
            <person name="Andreopoulos W."/>
            <person name="Angelini C."/>
            <person name="Antonin V."/>
            <person name="Barry K.W."/>
            <person name="Bougher N.L."/>
            <person name="Buchanan P."/>
            <person name="Buyck B."/>
            <person name="Bense V."/>
            <person name="Catcheside P."/>
            <person name="Chovatia M."/>
            <person name="Cooper J."/>
            <person name="Damon W."/>
            <person name="Desjardin D."/>
            <person name="Finy P."/>
            <person name="Geml J."/>
            <person name="Haridas S."/>
            <person name="Hughes K."/>
            <person name="Justo A."/>
            <person name="Karasinski D."/>
            <person name="Kautmanova I."/>
            <person name="Kiss B."/>
            <person name="Kocsube S."/>
            <person name="Kotiranta H."/>
            <person name="LaButti K.M."/>
            <person name="Lechner B.E."/>
            <person name="Liimatainen K."/>
            <person name="Lipzen A."/>
            <person name="Lukacs Z."/>
            <person name="Mihaltcheva S."/>
            <person name="Morgado L.N."/>
            <person name="Niskanen T."/>
            <person name="Noordeloos M.E."/>
            <person name="Ohm R.A."/>
            <person name="Ortiz-Santana B."/>
            <person name="Ovrebo C."/>
            <person name="Racz N."/>
            <person name="Riley R."/>
            <person name="Savchenko A."/>
            <person name="Shiryaev A."/>
            <person name="Soop K."/>
            <person name="Spirin V."/>
            <person name="Szebenyi C."/>
            <person name="Tomsovsky M."/>
            <person name="Tulloss R.E."/>
            <person name="Uehling J."/>
            <person name="Grigoriev I.V."/>
            <person name="Vagvolgyi C."/>
            <person name="Papp T."/>
            <person name="Martin F.M."/>
            <person name="Miettinen O."/>
            <person name="Hibbett D.S."/>
            <person name="Nagy L.G."/>
        </authorList>
    </citation>
    <scope>NUCLEOTIDE SEQUENCE [LARGE SCALE GENOMIC DNA]</scope>
    <source>
        <strain evidence="1 2">NL-1719</strain>
    </source>
</reference>
<dbReference type="EMBL" id="ML208267">
    <property type="protein sequence ID" value="TFK74574.1"/>
    <property type="molecule type" value="Genomic_DNA"/>
</dbReference>
<protein>
    <submittedName>
        <fullName evidence="1">Uncharacterized protein</fullName>
    </submittedName>
</protein>
<dbReference type="Proteomes" id="UP000308600">
    <property type="component" value="Unassembled WGS sequence"/>
</dbReference>
<keyword evidence="2" id="KW-1185">Reference proteome</keyword>
<evidence type="ECO:0000313" key="1">
    <source>
        <dbReference type="EMBL" id="TFK74574.1"/>
    </source>
</evidence>
<gene>
    <name evidence="1" type="ORF">BDN72DRAFT_833064</name>
</gene>